<protein>
    <recommendedName>
        <fullName evidence="2">Mtf2-like C-terminal domain-containing protein</fullName>
    </recommendedName>
</protein>
<feature type="domain" description="Mtf2-like C-terminal" evidence="2">
    <location>
        <begin position="238"/>
        <end position="435"/>
    </location>
</feature>
<gene>
    <name evidence="3" type="ORF">ABVK25_001229</name>
</gene>
<feature type="region of interest" description="Disordered" evidence="1">
    <location>
        <begin position="116"/>
        <end position="143"/>
    </location>
</feature>
<dbReference type="InterPro" id="IPR040009">
    <property type="entry name" value="Mtf2/C5D6.12-like"/>
</dbReference>
<dbReference type="PANTHER" id="PTHR39468">
    <property type="entry name" value="CHROMOSOME 7, WHOLE GENOME SHOTGUN SEQUENCE"/>
    <property type="match status" value="1"/>
</dbReference>
<sequence length="480" mass="54933">MSLRKALISPPTVQLTTHSTSPLPSLCHARTLLSQPSKGGHKACPALQQFSCLHRKQAQNYKASRSNLIPFEDAIWENPDLPFEDLESQYQAQGTRRTTITASEKAVFDRIFKDISRQSSAKEPDEDDALEDEHGDGDPNEDLNSIFDAAIKELRSREEKAIKSTEKNQHLAFRPGERAIDVLVGSDDYRARTFKRPLIMSMGNGVVLGQEVQTERDQQRLIKAADDHKTLVSRAFECASTDVEIWRILETEVFSLVKQLNTQIQDDQKAREAERKVQEAEERARKAAESGKEVKKLRPKKKKKEPAQTESSKVLQTNTLFHILQENYATYLLSALRLLRRHHPTSNYALYLLPTIKRLGPVSYVLGASTGLYNEMLFLKWTQYSDLHGMADLLQEMMNRGIELNSVTMVLLARMRRRRRYGKLGRLGPVVQRWWDLRGTGEGWRRIVGLEIMAKREEVERAERARLVGREEEGRMLELG</sequence>
<dbReference type="Pfam" id="PF19189">
    <property type="entry name" value="Mtf2"/>
    <property type="match status" value="1"/>
</dbReference>
<accession>A0ABR4BNW0</accession>
<feature type="region of interest" description="Disordered" evidence="1">
    <location>
        <begin position="276"/>
        <end position="311"/>
    </location>
</feature>
<feature type="compositionally biased region" description="Acidic residues" evidence="1">
    <location>
        <begin position="124"/>
        <end position="141"/>
    </location>
</feature>
<dbReference type="Proteomes" id="UP001590951">
    <property type="component" value="Unassembled WGS sequence"/>
</dbReference>
<keyword evidence="4" id="KW-1185">Reference proteome</keyword>
<dbReference type="PANTHER" id="PTHR39468:SF1">
    <property type="entry name" value="MTF2-LIKE C-TERMINAL DOMAIN-CONTAINING PROTEIN"/>
    <property type="match status" value="1"/>
</dbReference>
<evidence type="ECO:0000313" key="3">
    <source>
        <dbReference type="EMBL" id="KAL2058501.1"/>
    </source>
</evidence>
<organism evidence="3 4">
    <name type="scientific">Lepraria finkii</name>
    <dbReference type="NCBI Taxonomy" id="1340010"/>
    <lineage>
        <taxon>Eukaryota</taxon>
        <taxon>Fungi</taxon>
        <taxon>Dikarya</taxon>
        <taxon>Ascomycota</taxon>
        <taxon>Pezizomycotina</taxon>
        <taxon>Lecanoromycetes</taxon>
        <taxon>OSLEUM clade</taxon>
        <taxon>Lecanoromycetidae</taxon>
        <taxon>Lecanorales</taxon>
        <taxon>Lecanorineae</taxon>
        <taxon>Stereocaulaceae</taxon>
        <taxon>Lepraria</taxon>
    </lineage>
</organism>
<evidence type="ECO:0000256" key="1">
    <source>
        <dbReference type="SAM" id="MobiDB-lite"/>
    </source>
</evidence>
<evidence type="ECO:0000313" key="4">
    <source>
        <dbReference type="Proteomes" id="UP001590951"/>
    </source>
</evidence>
<proteinExistence type="predicted"/>
<reference evidence="3 4" key="1">
    <citation type="submission" date="2024-09" db="EMBL/GenBank/DDBJ databases">
        <title>Rethinking Asexuality: The Enigmatic Case of Functional Sexual Genes in Lepraria (Stereocaulaceae).</title>
        <authorList>
            <person name="Doellman M."/>
            <person name="Sun Y."/>
            <person name="Barcenas-Pena A."/>
            <person name="Lumbsch H.T."/>
            <person name="Grewe F."/>
        </authorList>
    </citation>
    <scope>NUCLEOTIDE SEQUENCE [LARGE SCALE GENOMIC DNA]</scope>
    <source>
        <strain evidence="3 4">Grewe 0041</strain>
    </source>
</reference>
<name>A0ABR4BNW0_9LECA</name>
<comment type="caution">
    <text evidence="3">The sequence shown here is derived from an EMBL/GenBank/DDBJ whole genome shotgun (WGS) entry which is preliminary data.</text>
</comment>
<dbReference type="InterPro" id="IPR043837">
    <property type="entry name" value="Mtf2-like_C"/>
</dbReference>
<feature type="compositionally biased region" description="Basic and acidic residues" evidence="1">
    <location>
        <begin position="276"/>
        <end position="296"/>
    </location>
</feature>
<dbReference type="EMBL" id="JBHFEH010000002">
    <property type="protein sequence ID" value="KAL2058501.1"/>
    <property type="molecule type" value="Genomic_DNA"/>
</dbReference>
<evidence type="ECO:0000259" key="2">
    <source>
        <dbReference type="Pfam" id="PF19189"/>
    </source>
</evidence>